<feature type="chain" id="PRO_5038705900" evidence="6">
    <location>
        <begin position="26"/>
        <end position="307"/>
    </location>
</feature>
<dbReference type="GO" id="GO:0030313">
    <property type="term" value="C:cell envelope"/>
    <property type="evidence" value="ECO:0007669"/>
    <property type="project" value="UniProtKB-SubCell"/>
</dbReference>
<evidence type="ECO:0000256" key="5">
    <source>
        <dbReference type="RuleBase" id="RU003512"/>
    </source>
</evidence>
<evidence type="ECO:0000313" key="8">
    <source>
        <dbReference type="Proteomes" id="UP000267794"/>
    </source>
</evidence>
<dbReference type="RefSeq" id="WP_120357174.1">
    <property type="nucleotide sequence ID" value="NZ_CP017982.1"/>
</dbReference>
<dbReference type="InterPro" id="IPR050492">
    <property type="entry name" value="Bact_metal-bind_prot9"/>
</dbReference>
<feature type="signal peptide" evidence="6">
    <location>
        <begin position="1"/>
        <end position="25"/>
    </location>
</feature>
<dbReference type="PANTHER" id="PTHR42953">
    <property type="entry name" value="HIGH-AFFINITY ZINC UPTAKE SYSTEM PROTEIN ZNUA-RELATED"/>
    <property type="match status" value="1"/>
</dbReference>
<comment type="subcellular location">
    <subcellularLocation>
        <location evidence="1">Cell envelope</location>
    </subcellularLocation>
</comment>
<evidence type="ECO:0000256" key="6">
    <source>
        <dbReference type="SAM" id="SignalP"/>
    </source>
</evidence>
<dbReference type="Gene3D" id="3.40.50.1980">
    <property type="entry name" value="Nitrogenase molybdenum iron protein domain"/>
    <property type="match status" value="2"/>
</dbReference>
<dbReference type="InterPro" id="IPR006128">
    <property type="entry name" value="Lipoprotein_PsaA-like"/>
</dbReference>
<keyword evidence="3" id="KW-0479">Metal-binding</keyword>
<dbReference type="GO" id="GO:0007155">
    <property type="term" value="P:cell adhesion"/>
    <property type="evidence" value="ECO:0007669"/>
    <property type="project" value="InterPro"/>
</dbReference>
<dbReference type="AlphaFoldDB" id="A0A386RCY2"/>
<keyword evidence="4 6" id="KW-0732">Signal</keyword>
<evidence type="ECO:0000313" key="7">
    <source>
        <dbReference type="EMBL" id="AYE61004.1"/>
    </source>
</evidence>
<name>A0A386RCY2_LACHE</name>
<proteinExistence type="inferred from homology"/>
<protein>
    <submittedName>
        <fullName evidence="7">ABC transport protein periplasmic-binding component</fullName>
    </submittedName>
</protein>
<dbReference type="GO" id="GO:0046872">
    <property type="term" value="F:metal ion binding"/>
    <property type="evidence" value="ECO:0007669"/>
    <property type="project" value="UniProtKB-KW"/>
</dbReference>
<dbReference type="InterPro" id="IPR006129">
    <property type="entry name" value="AdhesinB"/>
</dbReference>
<dbReference type="GO" id="GO:0030001">
    <property type="term" value="P:metal ion transport"/>
    <property type="evidence" value="ECO:0007669"/>
    <property type="project" value="InterPro"/>
</dbReference>
<gene>
    <name evidence="7" type="ORF">BC335_0472</name>
</gene>
<dbReference type="EMBL" id="CP017982">
    <property type="protein sequence ID" value="AYE61004.1"/>
    <property type="molecule type" value="Genomic_DNA"/>
</dbReference>
<evidence type="ECO:0000256" key="2">
    <source>
        <dbReference type="ARBA" id="ARBA00022448"/>
    </source>
</evidence>
<sequence>MKNKKTFIFSSLLIVVLLFCLSACSTKKDENTRKHQVYIVTSTNIYANIAKNIVGKHGKVEAVINNGDTDPHDFEPTTGSAKKVANANIVIANGLGYDSWMTNLANANDIHVTKVGEQLMGLKQGDNPHIWYNLDMPQKYVAYLVKKASQIDPKHAPYFKNNAKMYLNKINTIKKLADKIDGQKAKPVYVSEPVFDYALERCHFKIGNHAFEEAVENETDPNAKVVHKMQMDIKQRKIAFFVNNIQASSSTVNNMVNLAKRSDVPVLDVRETMPNGVSYYHWMKSNYQKLFQIFQNTPCINDGCLVI</sequence>
<comment type="similarity">
    <text evidence="5">Belongs to the bacterial solute-binding protein 9 family.</text>
</comment>
<dbReference type="SUPFAM" id="SSF53807">
    <property type="entry name" value="Helical backbone' metal receptor"/>
    <property type="match status" value="1"/>
</dbReference>
<dbReference type="Proteomes" id="UP000267794">
    <property type="component" value="Chromosome"/>
</dbReference>
<evidence type="ECO:0000256" key="3">
    <source>
        <dbReference type="ARBA" id="ARBA00022723"/>
    </source>
</evidence>
<evidence type="ECO:0000256" key="1">
    <source>
        <dbReference type="ARBA" id="ARBA00004196"/>
    </source>
</evidence>
<dbReference type="PRINTS" id="PR00690">
    <property type="entry name" value="ADHESNFAMILY"/>
</dbReference>
<dbReference type="PANTHER" id="PTHR42953:SF1">
    <property type="entry name" value="METAL-BINDING PROTEIN HI_0362-RELATED"/>
    <property type="match status" value="1"/>
</dbReference>
<dbReference type="Pfam" id="PF01297">
    <property type="entry name" value="ZnuA"/>
    <property type="match status" value="1"/>
</dbReference>
<evidence type="ECO:0000256" key="4">
    <source>
        <dbReference type="ARBA" id="ARBA00022729"/>
    </source>
</evidence>
<dbReference type="PRINTS" id="PR00691">
    <property type="entry name" value="ADHESINB"/>
</dbReference>
<accession>A0A386RCY2</accession>
<dbReference type="InterPro" id="IPR006127">
    <property type="entry name" value="ZnuA-like"/>
</dbReference>
<reference evidence="7 8" key="1">
    <citation type="submission" date="2016-10" db="EMBL/GenBank/DDBJ databases">
        <title>Complete genomic sequencing of Lactobacillus helveticus LH99 and comparative genome analysis.</title>
        <authorList>
            <person name="Li N."/>
            <person name="You C."/>
            <person name="Liu Z."/>
        </authorList>
    </citation>
    <scope>NUCLEOTIDE SEQUENCE [LARGE SCALE GENOMIC DNA]</scope>
    <source>
        <strain evidence="7 8">LH99</strain>
    </source>
</reference>
<organism evidence="7 8">
    <name type="scientific">Lactobacillus helveticus</name>
    <name type="common">Lactobacillus suntoryeus</name>
    <dbReference type="NCBI Taxonomy" id="1587"/>
    <lineage>
        <taxon>Bacteria</taxon>
        <taxon>Bacillati</taxon>
        <taxon>Bacillota</taxon>
        <taxon>Bacilli</taxon>
        <taxon>Lactobacillales</taxon>
        <taxon>Lactobacillaceae</taxon>
        <taxon>Lactobacillus</taxon>
    </lineage>
</organism>
<keyword evidence="2 5" id="KW-0813">Transport</keyword>